<comment type="caution">
    <text evidence="1">The sequence shown here is derived from an EMBL/GenBank/DDBJ whole genome shotgun (WGS) entry which is preliminary data.</text>
</comment>
<dbReference type="EMBL" id="JAPTMU010000008">
    <property type="protein sequence ID" value="KAJ4939584.1"/>
    <property type="molecule type" value="Genomic_DNA"/>
</dbReference>
<protein>
    <submittedName>
        <fullName evidence="1">Uncharacterized protein</fullName>
    </submittedName>
</protein>
<keyword evidence="2" id="KW-1185">Reference proteome</keyword>
<proteinExistence type="predicted"/>
<evidence type="ECO:0000313" key="1">
    <source>
        <dbReference type="EMBL" id="KAJ4939584.1"/>
    </source>
</evidence>
<name>A0AAD6FNF8_9TELE</name>
<dbReference type="AlphaFoldDB" id="A0AAD6FNF8"/>
<dbReference type="Proteomes" id="UP001219934">
    <property type="component" value="Unassembled WGS sequence"/>
</dbReference>
<gene>
    <name evidence="1" type="ORF">JOQ06_029028</name>
</gene>
<reference evidence="1" key="1">
    <citation type="submission" date="2022-11" db="EMBL/GenBank/DDBJ databases">
        <title>Chromosome-level genome of Pogonophryne albipinna.</title>
        <authorList>
            <person name="Jo E."/>
        </authorList>
    </citation>
    <scope>NUCLEOTIDE SEQUENCE</scope>
    <source>
        <strain evidence="1">SGF0006</strain>
        <tissue evidence="1">Muscle</tissue>
    </source>
</reference>
<evidence type="ECO:0000313" key="2">
    <source>
        <dbReference type="Proteomes" id="UP001219934"/>
    </source>
</evidence>
<organism evidence="1 2">
    <name type="scientific">Pogonophryne albipinna</name>
    <dbReference type="NCBI Taxonomy" id="1090488"/>
    <lineage>
        <taxon>Eukaryota</taxon>
        <taxon>Metazoa</taxon>
        <taxon>Chordata</taxon>
        <taxon>Craniata</taxon>
        <taxon>Vertebrata</taxon>
        <taxon>Euteleostomi</taxon>
        <taxon>Actinopterygii</taxon>
        <taxon>Neopterygii</taxon>
        <taxon>Teleostei</taxon>
        <taxon>Neoteleostei</taxon>
        <taxon>Acanthomorphata</taxon>
        <taxon>Eupercaria</taxon>
        <taxon>Perciformes</taxon>
        <taxon>Notothenioidei</taxon>
        <taxon>Pogonophryne</taxon>
    </lineage>
</organism>
<sequence>MDQVDRLSINGLPLESKTPAQAREELLREIRISAAIQRGLACSRPDLHVENYTSTRSRASTPLNPTSLCLRPVDNQRGTGCCHSDLPLGVCMLLTTPPAYIVDGSFGAQQEGWTDGLTDNMFQLVCLETCGRPARERETLGER</sequence>
<accession>A0AAD6FNF8</accession>
<feature type="non-terminal residue" evidence="1">
    <location>
        <position position="143"/>
    </location>
</feature>